<keyword evidence="7" id="KW-1185">Reference proteome</keyword>
<dbReference type="PANTHER" id="PTHR30055:SF234">
    <property type="entry name" value="HTH-TYPE TRANSCRIPTIONAL REGULATOR BETI"/>
    <property type="match status" value="1"/>
</dbReference>
<comment type="caution">
    <text evidence="6">The sequence shown here is derived from an EMBL/GenBank/DDBJ whole genome shotgun (WGS) entry which is preliminary data.</text>
</comment>
<dbReference type="PANTHER" id="PTHR30055">
    <property type="entry name" value="HTH-TYPE TRANSCRIPTIONAL REGULATOR RUTR"/>
    <property type="match status" value="1"/>
</dbReference>
<dbReference type="SUPFAM" id="SSF46689">
    <property type="entry name" value="Homeodomain-like"/>
    <property type="match status" value="1"/>
</dbReference>
<feature type="domain" description="HTH tetR-type" evidence="5">
    <location>
        <begin position="15"/>
        <end position="74"/>
    </location>
</feature>
<dbReference type="Proteomes" id="UP000239352">
    <property type="component" value="Unassembled WGS sequence"/>
</dbReference>
<keyword evidence="1" id="KW-0805">Transcription regulation</keyword>
<accession>A0A2T0GXS1</accession>
<dbReference type="InterPro" id="IPR001647">
    <property type="entry name" value="HTH_TetR"/>
</dbReference>
<protein>
    <submittedName>
        <fullName evidence="6">TetR/AcrR family transcriptional regulator</fullName>
    </submittedName>
</protein>
<dbReference type="Pfam" id="PF00440">
    <property type="entry name" value="TetR_N"/>
    <property type="match status" value="1"/>
</dbReference>
<feature type="DNA-binding region" description="H-T-H motif" evidence="4">
    <location>
        <begin position="37"/>
        <end position="56"/>
    </location>
</feature>
<organism evidence="6 7">
    <name type="scientific">Actinopolyspora mortivallis</name>
    <dbReference type="NCBI Taxonomy" id="33906"/>
    <lineage>
        <taxon>Bacteria</taxon>
        <taxon>Bacillati</taxon>
        <taxon>Actinomycetota</taxon>
        <taxon>Actinomycetes</taxon>
        <taxon>Actinopolysporales</taxon>
        <taxon>Actinopolysporaceae</taxon>
        <taxon>Actinopolyspora</taxon>
    </lineage>
</organism>
<evidence type="ECO:0000313" key="7">
    <source>
        <dbReference type="Proteomes" id="UP000239352"/>
    </source>
</evidence>
<name>A0A2T0GXS1_ACTMO</name>
<sequence>MPTGAASARRRRAPQQTRKAIIDALLAAVREGDITPTTKTLARRSGVSERTIFVHFPNREDLLIAVTEQQSEYVEALLTPVDPTLPLDRRIDIAVSWGEGIFGLQHNVRKLGLLEAYAVPAVDQRMRAADERIRQSLAALFAPELRRATEEDEQLLDLVDATTGWAYRHHLVERCELSPAAASQAVRRALEALLASSVPR</sequence>
<evidence type="ECO:0000256" key="1">
    <source>
        <dbReference type="ARBA" id="ARBA00023015"/>
    </source>
</evidence>
<dbReference type="GO" id="GO:0000976">
    <property type="term" value="F:transcription cis-regulatory region binding"/>
    <property type="evidence" value="ECO:0007669"/>
    <property type="project" value="TreeGrafter"/>
</dbReference>
<dbReference type="InterPro" id="IPR050109">
    <property type="entry name" value="HTH-type_TetR-like_transc_reg"/>
</dbReference>
<evidence type="ECO:0000256" key="2">
    <source>
        <dbReference type="ARBA" id="ARBA00023125"/>
    </source>
</evidence>
<evidence type="ECO:0000256" key="4">
    <source>
        <dbReference type="PROSITE-ProRule" id="PRU00335"/>
    </source>
</evidence>
<evidence type="ECO:0000259" key="5">
    <source>
        <dbReference type="PROSITE" id="PS50977"/>
    </source>
</evidence>
<dbReference type="InParanoid" id="A0A2T0GXS1"/>
<reference evidence="6 7" key="1">
    <citation type="submission" date="2018-03" db="EMBL/GenBank/DDBJ databases">
        <title>Actinopolyspora mortivallis from Sahara, screening for active biomolecules.</title>
        <authorList>
            <person name="Selama O."/>
            <person name="Wellington E.M.H."/>
            <person name="Hacene H."/>
        </authorList>
    </citation>
    <scope>NUCLEOTIDE SEQUENCE [LARGE SCALE GENOMIC DNA]</scope>
    <source>
        <strain evidence="6 7">M5A</strain>
    </source>
</reference>
<dbReference type="RefSeq" id="WP_106113306.1">
    <property type="nucleotide sequence ID" value="NZ_PVSR01000008.1"/>
</dbReference>
<dbReference type="PROSITE" id="PS50977">
    <property type="entry name" value="HTH_TETR_2"/>
    <property type="match status" value="1"/>
</dbReference>
<dbReference type="AlphaFoldDB" id="A0A2T0GXS1"/>
<evidence type="ECO:0000256" key="3">
    <source>
        <dbReference type="ARBA" id="ARBA00023163"/>
    </source>
</evidence>
<proteinExistence type="predicted"/>
<dbReference type="Gene3D" id="1.10.357.10">
    <property type="entry name" value="Tetracycline Repressor, domain 2"/>
    <property type="match status" value="1"/>
</dbReference>
<dbReference type="EMBL" id="PVSR01000008">
    <property type="protein sequence ID" value="PRW63915.1"/>
    <property type="molecule type" value="Genomic_DNA"/>
</dbReference>
<keyword evidence="3" id="KW-0804">Transcription</keyword>
<gene>
    <name evidence="6" type="ORF">CEP50_08060</name>
</gene>
<keyword evidence="2 4" id="KW-0238">DNA-binding</keyword>
<dbReference type="GO" id="GO:0003700">
    <property type="term" value="F:DNA-binding transcription factor activity"/>
    <property type="evidence" value="ECO:0007669"/>
    <property type="project" value="TreeGrafter"/>
</dbReference>
<dbReference type="InterPro" id="IPR009057">
    <property type="entry name" value="Homeodomain-like_sf"/>
</dbReference>
<evidence type="ECO:0000313" key="6">
    <source>
        <dbReference type="EMBL" id="PRW63915.1"/>
    </source>
</evidence>